<dbReference type="KEGG" id="vg:13826855"/>
<reference evidence="1 2" key="1">
    <citation type="journal article" date="2012" name="J. Virol.">
        <title>Complete Genome Sequence of Pectobacterium carotovorum subsp. carotovorum Bacteriophage My1.</title>
        <authorList>
            <person name="Lee D.H."/>
            <person name="Lee J.H."/>
            <person name="Shin H."/>
            <person name="Ji S."/>
            <person name="Roh E."/>
            <person name="Jung K."/>
            <person name="Ryu S."/>
            <person name="Choi J."/>
            <person name="Heu S."/>
        </authorList>
    </citation>
    <scope>NUCLEOTIDE SEQUENCE [LARGE SCALE GENOMIC DNA]</scope>
</reference>
<dbReference type="RefSeq" id="YP_006906310.1">
    <property type="nucleotide sequence ID" value="NC_018837.1"/>
</dbReference>
<dbReference type="GeneID" id="13826855"/>
<proteinExistence type="predicted"/>
<evidence type="ECO:0000313" key="1">
    <source>
        <dbReference type="EMBL" id="AFQ22217.1"/>
    </source>
</evidence>
<dbReference type="EMBL" id="JX195166">
    <property type="protein sequence ID" value="AFQ22217.1"/>
    <property type="molecule type" value="Genomic_DNA"/>
</dbReference>
<accession>J9QNW2</accession>
<evidence type="ECO:0000313" key="2">
    <source>
        <dbReference type="Proteomes" id="UP000006280"/>
    </source>
</evidence>
<organism evidence="1 2">
    <name type="scientific">Pectobacterium phage My1</name>
    <dbReference type="NCBI Taxonomy" id="1204539"/>
    <lineage>
        <taxon>Viruses</taxon>
        <taxon>Duplodnaviria</taxon>
        <taxon>Heunggongvirae</taxon>
        <taxon>Uroviricota</taxon>
        <taxon>Caudoviricetes</taxon>
        <taxon>Demerecviridae</taxon>
        <taxon>Mccorquodalevirinae</taxon>
        <taxon>Myunavirus</taxon>
        <taxon>Myunavirus My1</taxon>
    </lineage>
</organism>
<protein>
    <submittedName>
        <fullName evidence="1">Uncharacterized protein</fullName>
    </submittedName>
</protein>
<keyword evidence="2" id="KW-1185">Reference proteome</keyword>
<gene>
    <name evidence="1" type="ORF">My1_058</name>
</gene>
<sequence length="69" mass="7655">MLILEISSPKNKVPRIVILGPNHTIEKGADDIAVITDHSRGVHIHTGDKYEDLVYRISTITSVARLAKH</sequence>
<dbReference type="Proteomes" id="UP000006280">
    <property type="component" value="Segment"/>
</dbReference>
<name>J9QNW2_9CAUD</name>